<reference evidence="2" key="1">
    <citation type="journal article" date="2015" name="Int. J. Syst. Evol. Microbiol.">
        <title>Rhizobium alvei sp. nov., isolated from a freshwater river.</title>
        <authorList>
            <person name="Sheu S.Y."/>
            <person name="Huang H.W."/>
            <person name="Young C.C."/>
            <person name="Chen W.M."/>
        </authorList>
    </citation>
    <scope>NUCLEOTIDE SEQUENCE</scope>
    <source>
        <strain evidence="2">TNR-22</strain>
    </source>
</reference>
<protein>
    <submittedName>
        <fullName evidence="2">PepSY domain-containing protein</fullName>
    </submittedName>
</protein>
<keyword evidence="3" id="KW-1185">Reference proteome</keyword>
<dbReference type="Proteomes" id="UP001174932">
    <property type="component" value="Unassembled WGS sequence"/>
</dbReference>
<feature type="transmembrane region" description="Helical" evidence="1">
    <location>
        <begin position="205"/>
        <end position="226"/>
    </location>
</feature>
<evidence type="ECO:0000256" key="1">
    <source>
        <dbReference type="SAM" id="Phobius"/>
    </source>
</evidence>
<keyword evidence="1" id="KW-0812">Transmembrane</keyword>
<proteinExistence type="predicted"/>
<organism evidence="2 3">
    <name type="scientific">Rhizobium alvei</name>
    <dbReference type="NCBI Taxonomy" id="1132659"/>
    <lineage>
        <taxon>Bacteria</taxon>
        <taxon>Pseudomonadati</taxon>
        <taxon>Pseudomonadota</taxon>
        <taxon>Alphaproteobacteria</taxon>
        <taxon>Hyphomicrobiales</taxon>
        <taxon>Rhizobiaceae</taxon>
        <taxon>Rhizobium/Agrobacterium group</taxon>
        <taxon>Rhizobium</taxon>
    </lineage>
</organism>
<dbReference type="RefSeq" id="WP_304374669.1">
    <property type="nucleotide sequence ID" value="NZ_JAUOZU010000001.1"/>
</dbReference>
<name>A0ABT8YHA3_9HYPH</name>
<evidence type="ECO:0000313" key="2">
    <source>
        <dbReference type="EMBL" id="MDO6962797.1"/>
    </source>
</evidence>
<dbReference type="PANTHER" id="PTHR34219:SF1">
    <property type="entry name" value="PEPSY DOMAIN-CONTAINING PROTEIN"/>
    <property type="match status" value="1"/>
</dbReference>
<feature type="transmembrane region" description="Helical" evidence="1">
    <location>
        <begin position="382"/>
        <end position="405"/>
    </location>
</feature>
<keyword evidence="1" id="KW-1133">Transmembrane helix</keyword>
<gene>
    <name evidence="2" type="ORF">Q4481_02445</name>
</gene>
<dbReference type="Pfam" id="PF03929">
    <property type="entry name" value="PepSY_TM"/>
    <property type="match status" value="1"/>
</dbReference>
<comment type="caution">
    <text evidence="2">The sequence shown here is derived from an EMBL/GenBank/DDBJ whole genome shotgun (WGS) entry which is preliminary data.</text>
</comment>
<dbReference type="InterPro" id="IPR005625">
    <property type="entry name" value="PepSY-ass_TM"/>
</dbReference>
<sequence length="469" mass="51488">MVTIEENRAAAADRGASQKFYFAAWRWHFYAGLYVIPFVIVLAITGIIMLYDNNIESRLGMAHPVVATDSPISVIAQAKAAQETLPGGEVKMYVAPRTPEAAAMFQVNVDGKAHLVAVDPYSGKVLASVVKDDTWYYWADDVHGTLLLGDLGDRLIEIAAGLGFILLASGLYLWWPRNGKSLRAMLVPNIFARRRQWWKEMHGSVSFYSSIILMLFLVSGLSWAGIWGGKFVQAWSTFPAEKWDNVPLSDKTHASMNHGALEEVPWGLEQTKMPVSGSDAGKKGIADGLPVNLDTVAALAREIGFNEQYRINLPSGEDGVYTISADSMDGDTVSPTADRTTHVDRYTGKILAEVGYPDYSVAAKAMAVGIPLHMGRMGLWNLVLNTVFCAAILFIAVSGVVMWWMRRPAGAFRLAPPPMPADMPQWKGAVFLMLFLSLAFPLVGLTLLAIFALDLILFTRVGFVRRVLN</sequence>
<accession>A0ABT8YHA3</accession>
<evidence type="ECO:0000313" key="3">
    <source>
        <dbReference type="Proteomes" id="UP001174932"/>
    </source>
</evidence>
<feature type="transmembrane region" description="Helical" evidence="1">
    <location>
        <begin position="155"/>
        <end position="175"/>
    </location>
</feature>
<keyword evidence="1" id="KW-0472">Membrane</keyword>
<dbReference type="PANTHER" id="PTHR34219">
    <property type="entry name" value="IRON-REGULATED INNER MEMBRANE PROTEIN-RELATED"/>
    <property type="match status" value="1"/>
</dbReference>
<feature type="transmembrane region" description="Helical" evidence="1">
    <location>
        <begin position="425"/>
        <end position="458"/>
    </location>
</feature>
<reference evidence="2" key="2">
    <citation type="submission" date="2023-07" db="EMBL/GenBank/DDBJ databases">
        <authorList>
            <person name="Shen H."/>
        </authorList>
    </citation>
    <scope>NUCLEOTIDE SEQUENCE</scope>
    <source>
        <strain evidence="2">TNR-22</strain>
    </source>
</reference>
<feature type="transmembrane region" description="Helical" evidence="1">
    <location>
        <begin position="27"/>
        <end position="51"/>
    </location>
</feature>
<dbReference type="EMBL" id="JAUOZU010000001">
    <property type="protein sequence ID" value="MDO6962797.1"/>
    <property type="molecule type" value="Genomic_DNA"/>
</dbReference>